<dbReference type="GO" id="GO:0006315">
    <property type="term" value="P:homing of group II introns"/>
    <property type="evidence" value="ECO:0007669"/>
    <property type="project" value="TreeGrafter"/>
</dbReference>
<sequence>MRDSFKYYKRKGPPIEPGGEAILVIESREARPVSGPLKNLLLNKYLLRAICRQLTTGNRGFRQASHRNTKTYRPLPTIWLEPLGRLCRINNHSCTEYDRIPRYGHSGSPSEGDSHIILARAGEASTGKAPYPYNCLPPTLHHPFQAAGEGGGHFGEIYQQSEFPIQIKEPIKKILRRLRDRGLISRRRPWPIYVAYLMNVGDGDIVNWSAGIAISTSSDGNPDRAGGLANIAIRRNSRIPLQATLEASNFSGVKKDIESKADMLAHRLDRAPDNRRISRASKEHKIRVAAVHKSHIVN</sequence>
<dbReference type="AlphaFoldDB" id="A0AAE1V0R5"/>
<dbReference type="EMBL" id="JAVYJV010000020">
    <property type="protein sequence ID" value="KAK4343795.1"/>
    <property type="molecule type" value="Genomic_DNA"/>
</dbReference>
<name>A0AAE1V0R5_9SOLA</name>
<protein>
    <submittedName>
        <fullName evidence="1">Uncharacterized protein</fullName>
    </submittedName>
</protein>
<accession>A0AAE1V0R5</accession>
<gene>
    <name evidence="1" type="ORF">RND71_036889</name>
</gene>
<keyword evidence="2" id="KW-1185">Reference proteome</keyword>
<reference evidence="1" key="1">
    <citation type="submission" date="2023-12" db="EMBL/GenBank/DDBJ databases">
        <title>Genome assembly of Anisodus tanguticus.</title>
        <authorList>
            <person name="Wang Y.-J."/>
        </authorList>
    </citation>
    <scope>NUCLEOTIDE SEQUENCE</scope>
    <source>
        <strain evidence="1">KB-2021</strain>
        <tissue evidence="1">Leaf</tissue>
    </source>
</reference>
<dbReference type="GO" id="GO:0003964">
    <property type="term" value="F:RNA-directed DNA polymerase activity"/>
    <property type="evidence" value="ECO:0007669"/>
    <property type="project" value="TreeGrafter"/>
</dbReference>
<dbReference type="PANTHER" id="PTHR33642:SF5">
    <property type="entry name" value="MATURASE"/>
    <property type="match status" value="1"/>
</dbReference>
<dbReference type="PANTHER" id="PTHR33642">
    <property type="entry name" value="COX1/OXI3 INTRON 1 PROTEIN-RELATED"/>
    <property type="match status" value="1"/>
</dbReference>
<evidence type="ECO:0000313" key="2">
    <source>
        <dbReference type="Proteomes" id="UP001291623"/>
    </source>
</evidence>
<dbReference type="Proteomes" id="UP001291623">
    <property type="component" value="Unassembled WGS sequence"/>
</dbReference>
<organism evidence="1 2">
    <name type="scientific">Anisodus tanguticus</name>
    <dbReference type="NCBI Taxonomy" id="243964"/>
    <lineage>
        <taxon>Eukaryota</taxon>
        <taxon>Viridiplantae</taxon>
        <taxon>Streptophyta</taxon>
        <taxon>Embryophyta</taxon>
        <taxon>Tracheophyta</taxon>
        <taxon>Spermatophyta</taxon>
        <taxon>Magnoliopsida</taxon>
        <taxon>eudicotyledons</taxon>
        <taxon>Gunneridae</taxon>
        <taxon>Pentapetalae</taxon>
        <taxon>asterids</taxon>
        <taxon>lamiids</taxon>
        <taxon>Solanales</taxon>
        <taxon>Solanaceae</taxon>
        <taxon>Solanoideae</taxon>
        <taxon>Hyoscyameae</taxon>
        <taxon>Anisodus</taxon>
    </lineage>
</organism>
<evidence type="ECO:0000313" key="1">
    <source>
        <dbReference type="EMBL" id="KAK4343795.1"/>
    </source>
</evidence>
<dbReference type="GO" id="GO:0005739">
    <property type="term" value="C:mitochondrion"/>
    <property type="evidence" value="ECO:0007669"/>
    <property type="project" value="TreeGrafter"/>
</dbReference>
<proteinExistence type="predicted"/>
<comment type="caution">
    <text evidence="1">The sequence shown here is derived from an EMBL/GenBank/DDBJ whole genome shotgun (WGS) entry which is preliminary data.</text>
</comment>
<dbReference type="GO" id="GO:0090615">
    <property type="term" value="P:mitochondrial mRNA processing"/>
    <property type="evidence" value="ECO:0007669"/>
    <property type="project" value="TreeGrafter"/>
</dbReference>